<sequence>MWLALRLGNKKRPDINFISFFTSTQVCYSIHNLNTFKWKGKS</sequence>
<proteinExistence type="predicted"/>
<dbReference type="EMBL" id="GBXM01064726">
    <property type="protein sequence ID" value="JAH43851.1"/>
    <property type="molecule type" value="Transcribed_RNA"/>
</dbReference>
<evidence type="ECO:0000313" key="1">
    <source>
        <dbReference type="EMBL" id="JAH43851.1"/>
    </source>
</evidence>
<reference evidence="1" key="2">
    <citation type="journal article" date="2015" name="Fish Shellfish Immunol.">
        <title>Early steps in the European eel (Anguilla anguilla)-Vibrio vulnificus interaction in the gills: Role of the RtxA13 toxin.</title>
        <authorList>
            <person name="Callol A."/>
            <person name="Pajuelo D."/>
            <person name="Ebbesson L."/>
            <person name="Teles M."/>
            <person name="MacKenzie S."/>
            <person name="Amaro C."/>
        </authorList>
    </citation>
    <scope>NUCLEOTIDE SEQUENCE</scope>
</reference>
<protein>
    <submittedName>
        <fullName evidence="1">Uncharacterized protein</fullName>
    </submittedName>
</protein>
<organism evidence="1">
    <name type="scientific">Anguilla anguilla</name>
    <name type="common">European freshwater eel</name>
    <name type="synonym">Muraena anguilla</name>
    <dbReference type="NCBI Taxonomy" id="7936"/>
    <lineage>
        <taxon>Eukaryota</taxon>
        <taxon>Metazoa</taxon>
        <taxon>Chordata</taxon>
        <taxon>Craniata</taxon>
        <taxon>Vertebrata</taxon>
        <taxon>Euteleostomi</taxon>
        <taxon>Actinopterygii</taxon>
        <taxon>Neopterygii</taxon>
        <taxon>Teleostei</taxon>
        <taxon>Anguilliformes</taxon>
        <taxon>Anguillidae</taxon>
        <taxon>Anguilla</taxon>
    </lineage>
</organism>
<reference evidence="1" key="1">
    <citation type="submission" date="2014-11" db="EMBL/GenBank/DDBJ databases">
        <authorList>
            <person name="Amaro Gonzalez C."/>
        </authorList>
    </citation>
    <scope>NUCLEOTIDE SEQUENCE</scope>
</reference>
<dbReference type="AlphaFoldDB" id="A0A0E9SRC7"/>
<accession>A0A0E9SRC7</accession>
<name>A0A0E9SRC7_ANGAN</name>